<keyword evidence="4" id="KW-1185">Reference proteome</keyword>
<sequence>MSPRDAFLPTAAIAAALALSSCGSPEDELPQDDPTQHSAGQAEESAEPTESAETDGSAEPSSGADADESEQPAVDEGGSDPETDEPDADESDADAAETDEPDTDEADTDEADTDEASEEEAPEAADLSDFSTQPQPSEDYADFMLDVSHDTVQVLSEIRLGSHAGYERIVLEYALDTGLAHQAQYIEPGEQGTGFTEVQDGAVEAMLLIDVLGTTGGPDAEAAAWSEAWSPETDAAMVREIQPGELAGGESQVLISLDQQRDFRVQQLTDPVRIVVDIAQE</sequence>
<dbReference type="RefSeq" id="WP_133725495.1">
    <property type="nucleotide sequence ID" value="NZ_SOAN01000001.1"/>
</dbReference>
<feature type="region of interest" description="Disordered" evidence="1">
    <location>
        <begin position="22"/>
        <end position="138"/>
    </location>
</feature>
<gene>
    <name evidence="3" type="ORF">EV640_101158</name>
</gene>
<feature type="compositionally biased region" description="Acidic residues" evidence="1">
    <location>
        <begin position="44"/>
        <end position="53"/>
    </location>
</feature>
<feature type="domain" description="AMIN-like" evidence="2">
    <location>
        <begin position="154"/>
        <end position="280"/>
    </location>
</feature>
<evidence type="ECO:0000256" key="1">
    <source>
        <dbReference type="SAM" id="MobiDB-lite"/>
    </source>
</evidence>
<evidence type="ECO:0000313" key="4">
    <source>
        <dbReference type="Proteomes" id="UP000294506"/>
    </source>
</evidence>
<dbReference type="AlphaFoldDB" id="A0A4R7G768"/>
<comment type="caution">
    <text evidence="3">The sequence shown here is derived from an EMBL/GenBank/DDBJ whole genome shotgun (WGS) entry which is preliminary data.</text>
</comment>
<name>A0A4R7G768_9MICC</name>
<organism evidence="3 4">
    <name type="scientific">Nesterenkonia aurantiaca</name>
    <dbReference type="NCBI Taxonomy" id="1436010"/>
    <lineage>
        <taxon>Bacteria</taxon>
        <taxon>Bacillati</taxon>
        <taxon>Actinomycetota</taxon>
        <taxon>Actinomycetes</taxon>
        <taxon>Micrococcales</taxon>
        <taxon>Micrococcaceae</taxon>
        <taxon>Nesterenkonia</taxon>
    </lineage>
</organism>
<reference evidence="3 4" key="1">
    <citation type="submission" date="2019-03" db="EMBL/GenBank/DDBJ databases">
        <title>Genomic Encyclopedia of Type Strains, Phase III (KMG-III): the genomes of soil and plant-associated and newly described type strains.</title>
        <authorList>
            <person name="Whitman W."/>
        </authorList>
    </citation>
    <scope>NUCLEOTIDE SEQUENCE [LARGE SCALE GENOMIC DNA]</scope>
    <source>
        <strain evidence="3 4">DSM 27373</strain>
    </source>
</reference>
<feature type="compositionally biased region" description="Acidic residues" evidence="1">
    <location>
        <begin position="77"/>
        <end position="123"/>
    </location>
</feature>
<dbReference type="EMBL" id="SOAN01000001">
    <property type="protein sequence ID" value="TDS87374.1"/>
    <property type="molecule type" value="Genomic_DNA"/>
</dbReference>
<proteinExistence type="predicted"/>
<dbReference type="Pfam" id="PF24837">
    <property type="entry name" value="AMIN-like"/>
    <property type="match status" value="1"/>
</dbReference>
<protein>
    <recommendedName>
        <fullName evidence="2">AMIN-like domain-containing protein</fullName>
    </recommendedName>
</protein>
<evidence type="ECO:0000313" key="3">
    <source>
        <dbReference type="EMBL" id="TDS87374.1"/>
    </source>
</evidence>
<dbReference type="PROSITE" id="PS51257">
    <property type="entry name" value="PROKAR_LIPOPROTEIN"/>
    <property type="match status" value="1"/>
</dbReference>
<dbReference type="InterPro" id="IPR056303">
    <property type="entry name" value="AMIN-like"/>
</dbReference>
<accession>A0A4R7G768</accession>
<dbReference type="Proteomes" id="UP000294506">
    <property type="component" value="Unassembled WGS sequence"/>
</dbReference>
<evidence type="ECO:0000259" key="2">
    <source>
        <dbReference type="Pfam" id="PF24837"/>
    </source>
</evidence>